<reference evidence="4 5" key="1">
    <citation type="journal article" date="2018" name="Int. J. Syst. Evol. Microbiol.">
        <title>Lactobacillus bambusae sp. nov., isolated from a traditional fermented Ma-bamboo shoots of Taiwan.</title>
        <authorList>
            <person name="Wang L.-T."/>
        </authorList>
    </citation>
    <scope>NUCLEOTIDE SEQUENCE [LARGE SCALE GENOMIC DNA]</scope>
    <source>
        <strain evidence="4 5">BS-W1</strain>
    </source>
</reference>
<proteinExistence type="inferred from homology"/>
<dbReference type="InterPro" id="IPR036291">
    <property type="entry name" value="NAD(P)-bd_dom_sf"/>
</dbReference>
<dbReference type="InterPro" id="IPR002347">
    <property type="entry name" value="SDR_fam"/>
</dbReference>
<dbReference type="RefSeq" id="WP_109250424.1">
    <property type="nucleotide sequence ID" value="NZ_QCXQ01000002.1"/>
</dbReference>
<evidence type="ECO:0000313" key="5">
    <source>
        <dbReference type="Proteomes" id="UP000245080"/>
    </source>
</evidence>
<sequence length="268" mass="29777">MKKIAVVTGASSGIGKQTAFQLQRAGYQVIGGARHINDSELNSMGIITRSLDITDPESNQAFANAVLSRFHRIDLIVNSAGYGLFGALEEVDSDAAKHQLDVNVFGTMDLTRRFIPTMRSQGFGRIINVSSLAGQSYTQLAGWYHVSKHALETMSDVLRLELAPFGLQVVIVEPGITKTNWANVTNQLLLKTTKPDSPYRRLAEKQAQTITQASQTAEEVAQIITKAALSKHPKIRYQITRTDRIMMHLSSPKLGYRLQDWFAKRMMN</sequence>
<dbReference type="PRINTS" id="PR00080">
    <property type="entry name" value="SDRFAMILY"/>
</dbReference>
<dbReference type="SUPFAM" id="SSF51735">
    <property type="entry name" value="NAD(P)-binding Rossmann-fold domains"/>
    <property type="match status" value="1"/>
</dbReference>
<name>A0A2V1N2K2_9LACO</name>
<keyword evidence="5" id="KW-1185">Reference proteome</keyword>
<dbReference type="Pfam" id="PF00106">
    <property type="entry name" value="adh_short"/>
    <property type="match status" value="1"/>
</dbReference>
<dbReference type="OrthoDB" id="9775296at2"/>
<keyword evidence="2" id="KW-0560">Oxidoreductase</keyword>
<evidence type="ECO:0000256" key="3">
    <source>
        <dbReference type="RuleBase" id="RU000363"/>
    </source>
</evidence>
<dbReference type="AlphaFoldDB" id="A0A2V1N2K2"/>
<evidence type="ECO:0000256" key="1">
    <source>
        <dbReference type="ARBA" id="ARBA00006484"/>
    </source>
</evidence>
<dbReference type="Proteomes" id="UP000245080">
    <property type="component" value="Unassembled WGS sequence"/>
</dbReference>
<accession>A0A2V1N2K2</accession>
<organism evidence="4 5">
    <name type="scientific">Levilactobacillus bambusae</name>
    <dbReference type="NCBI Taxonomy" id="2024736"/>
    <lineage>
        <taxon>Bacteria</taxon>
        <taxon>Bacillati</taxon>
        <taxon>Bacillota</taxon>
        <taxon>Bacilli</taxon>
        <taxon>Lactobacillales</taxon>
        <taxon>Lactobacillaceae</taxon>
        <taxon>Levilactobacillus</taxon>
    </lineage>
</organism>
<gene>
    <name evidence="4" type="ORF">DCM90_06000</name>
</gene>
<dbReference type="PANTHER" id="PTHR44169:SF6">
    <property type="entry name" value="NADPH-DEPENDENT 1-ACYLDIHYDROXYACETONE PHOSPHATE REDUCTASE"/>
    <property type="match status" value="1"/>
</dbReference>
<comment type="similarity">
    <text evidence="1 3">Belongs to the short-chain dehydrogenases/reductases (SDR) family.</text>
</comment>
<comment type="caution">
    <text evidence="4">The sequence shown here is derived from an EMBL/GenBank/DDBJ whole genome shotgun (WGS) entry which is preliminary data.</text>
</comment>
<dbReference type="Gene3D" id="3.40.50.720">
    <property type="entry name" value="NAD(P)-binding Rossmann-like Domain"/>
    <property type="match status" value="1"/>
</dbReference>
<dbReference type="CDD" id="cd05374">
    <property type="entry name" value="17beta-HSD-like_SDR_c"/>
    <property type="match status" value="1"/>
</dbReference>
<dbReference type="PRINTS" id="PR00081">
    <property type="entry name" value="GDHRDH"/>
</dbReference>
<dbReference type="PANTHER" id="PTHR44169">
    <property type="entry name" value="NADPH-DEPENDENT 1-ACYLDIHYDROXYACETONE PHOSPHATE REDUCTASE"/>
    <property type="match status" value="1"/>
</dbReference>
<dbReference type="GO" id="GO:0016491">
    <property type="term" value="F:oxidoreductase activity"/>
    <property type="evidence" value="ECO:0007669"/>
    <property type="project" value="UniProtKB-KW"/>
</dbReference>
<evidence type="ECO:0000313" key="4">
    <source>
        <dbReference type="EMBL" id="PWG00476.1"/>
    </source>
</evidence>
<protein>
    <submittedName>
        <fullName evidence="4">Short-chain dehydrogenase</fullName>
    </submittedName>
</protein>
<evidence type="ECO:0000256" key="2">
    <source>
        <dbReference type="ARBA" id="ARBA00023002"/>
    </source>
</evidence>
<dbReference type="EMBL" id="QCXQ01000002">
    <property type="protein sequence ID" value="PWG00476.1"/>
    <property type="molecule type" value="Genomic_DNA"/>
</dbReference>